<feature type="transmembrane region" description="Helical" evidence="13">
    <location>
        <begin position="20"/>
        <end position="43"/>
    </location>
</feature>
<feature type="transmembrane region" description="Helical" evidence="13">
    <location>
        <begin position="240"/>
        <end position="264"/>
    </location>
</feature>
<dbReference type="Ensembl" id="ENSCCNT00000021471.1">
    <property type="protein sequence ID" value="ENSCCNP00000016487.1"/>
    <property type="gene ID" value="ENSCCNG00000016781.1"/>
</dbReference>
<evidence type="ECO:0000256" key="8">
    <source>
        <dbReference type="ARBA" id="ARBA00023136"/>
    </source>
</evidence>
<evidence type="ECO:0000256" key="10">
    <source>
        <dbReference type="ARBA" id="ARBA00023224"/>
    </source>
</evidence>
<evidence type="ECO:0000256" key="13">
    <source>
        <dbReference type="SAM" id="Phobius"/>
    </source>
</evidence>
<keyword evidence="10 12" id="KW-0807">Transducer</keyword>
<keyword evidence="7 12" id="KW-0297">G-protein coupled receptor</keyword>
<sequence>MLTLIPVLTVSSEAKTAFLFFSILEFAVGMLANAFIFLVYLWDMVKRQPLSNCDLVLLCLSITQLFLHGLLLLNAIQLTFLQQMKDTLSRNYQAILMLWMIANQVSIWLAACLSVLYCSKIVRFSHTFLLCLASWISRKACQVFLGTLFFSCICAILYLQDFFSKSHFTGVAVLPVNNTEFNLQISKLNFFYSFLFCNVVSIPPFLSFLASSGMLIFSLGRHMRTMKSQTRDSCDPSLEVHIKALISLVSFLCFYVVSFCAALISVPLQMLWHKAGVMVCIGMMAAFPSGYAAILISNSNKLRKTVETILFWAQSSRKVRTTQKADPRILC</sequence>
<evidence type="ECO:0000256" key="3">
    <source>
        <dbReference type="ARBA" id="ARBA00022480"/>
    </source>
</evidence>
<evidence type="ECO:0000256" key="2">
    <source>
        <dbReference type="ARBA" id="ARBA00007376"/>
    </source>
</evidence>
<dbReference type="GO" id="GO:0033038">
    <property type="term" value="F:bitter taste receptor activity"/>
    <property type="evidence" value="ECO:0007669"/>
    <property type="project" value="InterPro"/>
</dbReference>
<evidence type="ECO:0000256" key="7">
    <source>
        <dbReference type="ARBA" id="ARBA00023040"/>
    </source>
</evidence>
<evidence type="ECO:0000256" key="11">
    <source>
        <dbReference type="RuleBase" id="RU004423"/>
    </source>
</evidence>
<feature type="transmembrane region" description="Helical" evidence="13">
    <location>
        <begin position="55"/>
        <end position="76"/>
    </location>
</feature>
<evidence type="ECO:0000256" key="12">
    <source>
        <dbReference type="RuleBase" id="RU004424"/>
    </source>
</evidence>
<evidence type="ECO:0000313" key="14">
    <source>
        <dbReference type="Ensembl" id="ENSCCNP00000016487.1"/>
    </source>
</evidence>
<keyword evidence="4 12" id="KW-0716">Sensory transduction</keyword>
<feature type="transmembrane region" description="Helical" evidence="13">
    <location>
        <begin position="96"/>
        <end position="119"/>
    </location>
</feature>
<name>A0A8C0WSP7_CASCN</name>
<protein>
    <recommendedName>
        <fullName evidence="12">Taste receptor type 2</fullName>
    </recommendedName>
</protein>
<dbReference type="Pfam" id="PF05296">
    <property type="entry name" value="TAS2R"/>
    <property type="match status" value="1"/>
</dbReference>
<evidence type="ECO:0000256" key="6">
    <source>
        <dbReference type="ARBA" id="ARBA00022989"/>
    </source>
</evidence>
<feature type="transmembrane region" description="Helical" evidence="13">
    <location>
        <begin position="276"/>
        <end position="296"/>
    </location>
</feature>
<comment type="similarity">
    <text evidence="2 11">Belongs to the G-protein coupled receptor T2R family.</text>
</comment>
<feature type="transmembrane region" description="Helical" evidence="13">
    <location>
        <begin position="140"/>
        <end position="159"/>
    </location>
</feature>
<dbReference type="Gene3D" id="1.20.1070.10">
    <property type="entry name" value="Rhodopsin 7-helix transmembrane proteins"/>
    <property type="match status" value="1"/>
</dbReference>
<evidence type="ECO:0000256" key="1">
    <source>
        <dbReference type="ARBA" id="ARBA00004141"/>
    </source>
</evidence>
<keyword evidence="6 13" id="KW-1133">Transmembrane helix</keyword>
<dbReference type="SUPFAM" id="SSF81321">
    <property type="entry name" value="Family A G protein-coupled receptor-like"/>
    <property type="match status" value="1"/>
</dbReference>
<dbReference type="FunFam" id="1.20.1070.10:FF:000055">
    <property type="entry name" value="Taste receptor type 2"/>
    <property type="match status" value="1"/>
</dbReference>
<keyword evidence="3 12" id="KW-0919">Taste</keyword>
<organism evidence="14">
    <name type="scientific">Castor canadensis</name>
    <name type="common">American beaver</name>
    <dbReference type="NCBI Taxonomy" id="51338"/>
    <lineage>
        <taxon>Eukaryota</taxon>
        <taxon>Metazoa</taxon>
        <taxon>Chordata</taxon>
        <taxon>Craniata</taxon>
        <taxon>Vertebrata</taxon>
        <taxon>Euteleostomi</taxon>
        <taxon>Mammalia</taxon>
        <taxon>Eutheria</taxon>
        <taxon>Euarchontoglires</taxon>
        <taxon>Glires</taxon>
        <taxon>Rodentia</taxon>
        <taxon>Castorimorpha</taxon>
        <taxon>Castoridae</taxon>
        <taxon>Castor</taxon>
    </lineage>
</organism>
<reference evidence="14" key="1">
    <citation type="submission" date="2023-09" db="UniProtKB">
        <authorList>
            <consortium name="Ensembl"/>
        </authorList>
    </citation>
    <scope>IDENTIFICATION</scope>
</reference>
<keyword evidence="5 12" id="KW-0812">Transmembrane</keyword>
<keyword evidence="9 12" id="KW-0675">Receptor</keyword>
<feature type="transmembrane region" description="Helical" evidence="13">
    <location>
        <begin position="190"/>
        <end position="219"/>
    </location>
</feature>
<gene>
    <name evidence="14" type="primary">Tas2r38</name>
</gene>
<keyword evidence="8 12" id="KW-0472">Membrane</keyword>
<evidence type="ECO:0000256" key="9">
    <source>
        <dbReference type="ARBA" id="ARBA00023170"/>
    </source>
</evidence>
<evidence type="ECO:0000256" key="4">
    <source>
        <dbReference type="ARBA" id="ARBA00022606"/>
    </source>
</evidence>
<evidence type="ECO:0000256" key="5">
    <source>
        <dbReference type="ARBA" id="ARBA00022692"/>
    </source>
</evidence>
<dbReference type="GO" id="GO:0016020">
    <property type="term" value="C:membrane"/>
    <property type="evidence" value="ECO:0007669"/>
    <property type="project" value="UniProtKB-SubCell"/>
</dbReference>
<accession>A0A8C0WSP7</accession>
<dbReference type="PANTHER" id="PTHR11394">
    <property type="entry name" value="TASTE RECEPTOR TYPE 2"/>
    <property type="match status" value="1"/>
</dbReference>
<comment type="subcellular location">
    <subcellularLocation>
        <location evidence="1 12">Membrane</location>
        <topology evidence="1 12">Multi-pass membrane protein</topology>
    </subcellularLocation>
</comment>
<dbReference type="AlphaFoldDB" id="A0A8C0WSP7"/>
<dbReference type="InterPro" id="IPR007960">
    <property type="entry name" value="TAS2R"/>
</dbReference>
<proteinExistence type="inferred from homology"/>
<dbReference type="PANTHER" id="PTHR11394:SF52">
    <property type="entry name" value="TASTE RECEPTOR TYPE 2 MEMBER 38"/>
    <property type="match status" value="1"/>
</dbReference>
<dbReference type="GO" id="GO:0004930">
    <property type="term" value="F:G protein-coupled receptor activity"/>
    <property type="evidence" value="ECO:0007669"/>
    <property type="project" value="UniProtKB-KW"/>
</dbReference>